<protein>
    <submittedName>
        <fullName evidence="1">Uncharacterized protein</fullName>
    </submittedName>
</protein>
<sequence>MAFNNSQQEKGSLGAGELRCGGTDTTCSSAGYDFNYASLILRDIAPAPGHSVQS</sequence>
<dbReference type="RefSeq" id="WP_161796512.1">
    <property type="nucleotide sequence ID" value="NZ_JXCQ01000016.1"/>
</dbReference>
<accession>A0A0D0TFG1</accession>
<gene>
    <name evidence="1" type="ORF">PFLU3_24210</name>
</gene>
<reference evidence="1 2" key="1">
    <citation type="submission" date="2015-01" db="EMBL/GenBank/DDBJ databases">
        <title>Genome sequence of the beneficial rhizobacterium Pseudomonas fluorescens 2-79.</title>
        <authorList>
            <person name="Thuermer A."/>
            <person name="Daniel R."/>
        </authorList>
    </citation>
    <scope>NUCLEOTIDE SEQUENCE [LARGE SCALE GENOMIC DNA]</scope>
    <source>
        <strain evidence="1 2">2-79</strain>
    </source>
</reference>
<evidence type="ECO:0000313" key="2">
    <source>
        <dbReference type="Proteomes" id="UP000032210"/>
    </source>
</evidence>
<evidence type="ECO:0000313" key="1">
    <source>
        <dbReference type="EMBL" id="KIR22206.1"/>
    </source>
</evidence>
<dbReference type="AlphaFoldDB" id="A0A0D0TFG1"/>
<dbReference type="Proteomes" id="UP000032210">
    <property type="component" value="Unassembled WGS sequence"/>
</dbReference>
<proteinExistence type="predicted"/>
<name>A0A0D0TFG1_PSEFL</name>
<comment type="caution">
    <text evidence="1">The sequence shown here is derived from an EMBL/GenBank/DDBJ whole genome shotgun (WGS) entry which is preliminary data.</text>
</comment>
<dbReference type="EMBL" id="JXCQ01000016">
    <property type="protein sequence ID" value="KIR22206.1"/>
    <property type="molecule type" value="Genomic_DNA"/>
</dbReference>
<dbReference type="PATRIC" id="fig|294.125.peg.2481"/>
<organism evidence="1 2">
    <name type="scientific">Pseudomonas fluorescens</name>
    <dbReference type="NCBI Taxonomy" id="294"/>
    <lineage>
        <taxon>Bacteria</taxon>
        <taxon>Pseudomonadati</taxon>
        <taxon>Pseudomonadota</taxon>
        <taxon>Gammaproteobacteria</taxon>
        <taxon>Pseudomonadales</taxon>
        <taxon>Pseudomonadaceae</taxon>
        <taxon>Pseudomonas</taxon>
    </lineage>
</organism>